<keyword evidence="2" id="KW-1185">Reference proteome</keyword>
<gene>
    <name evidence="1" type="ORF">BAE44_0015004</name>
</gene>
<reference evidence="1 2" key="1">
    <citation type="submission" date="2016-09" db="EMBL/GenBank/DDBJ databases">
        <title>The draft genome of Dichanthelium oligosanthes: A C3 panicoid grass species.</title>
        <authorList>
            <person name="Studer A.J."/>
            <person name="Schnable J.C."/>
            <person name="Brutnell T.P."/>
        </authorList>
    </citation>
    <scope>NUCLEOTIDE SEQUENCE [LARGE SCALE GENOMIC DNA]</scope>
    <source>
        <strain evidence="2">cv. Kellogg 1175</strain>
        <tissue evidence="1">Leaf</tissue>
    </source>
</reference>
<sequence length="81" mass="9463">MSANFAPSRFLLPPLRRMFETYFHLFLRRHARQVLTVVHPYVSLEISEKPADDSWYLRNKPAAARDSTFEEVKAYLSDACS</sequence>
<dbReference type="OrthoDB" id="10518392at2759"/>
<dbReference type="AlphaFoldDB" id="A0A1E5VFQ9"/>
<name>A0A1E5VFQ9_9POAL</name>
<dbReference type="Proteomes" id="UP000095767">
    <property type="component" value="Unassembled WGS sequence"/>
</dbReference>
<dbReference type="EMBL" id="LWDX02041046">
    <property type="protein sequence ID" value="OEL23978.1"/>
    <property type="molecule type" value="Genomic_DNA"/>
</dbReference>
<protein>
    <submittedName>
        <fullName evidence="1">Uncharacterized protein</fullName>
    </submittedName>
</protein>
<accession>A0A1E5VFQ9</accession>
<dbReference type="STRING" id="888268.A0A1E5VFQ9"/>
<proteinExistence type="predicted"/>
<evidence type="ECO:0000313" key="1">
    <source>
        <dbReference type="EMBL" id="OEL23978.1"/>
    </source>
</evidence>
<evidence type="ECO:0000313" key="2">
    <source>
        <dbReference type="Proteomes" id="UP000095767"/>
    </source>
</evidence>
<comment type="caution">
    <text evidence="1">The sequence shown here is derived from an EMBL/GenBank/DDBJ whole genome shotgun (WGS) entry which is preliminary data.</text>
</comment>
<organism evidence="1 2">
    <name type="scientific">Dichanthelium oligosanthes</name>
    <dbReference type="NCBI Taxonomy" id="888268"/>
    <lineage>
        <taxon>Eukaryota</taxon>
        <taxon>Viridiplantae</taxon>
        <taxon>Streptophyta</taxon>
        <taxon>Embryophyta</taxon>
        <taxon>Tracheophyta</taxon>
        <taxon>Spermatophyta</taxon>
        <taxon>Magnoliopsida</taxon>
        <taxon>Liliopsida</taxon>
        <taxon>Poales</taxon>
        <taxon>Poaceae</taxon>
        <taxon>PACMAD clade</taxon>
        <taxon>Panicoideae</taxon>
        <taxon>Panicodae</taxon>
        <taxon>Paniceae</taxon>
        <taxon>Dichantheliinae</taxon>
        <taxon>Dichanthelium</taxon>
    </lineage>
</organism>